<organism evidence="2 3">
    <name type="scientific">Clostridium luticellarii</name>
    <dbReference type="NCBI Taxonomy" id="1691940"/>
    <lineage>
        <taxon>Bacteria</taxon>
        <taxon>Bacillati</taxon>
        <taxon>Bacillota</taxon>
        <taxon>Clostridia</taxon>
        <taxon>Eubacteriales</taxon>
        <taxon>Clostridiaceae</taxon>
        <taxon>Clostridium</taxon>
    </lineage>
</organism>
<dbReference type="InterPro" id="IPR011990">
    <property type="entry name" value="TPR-like_helical_dom_sf"/>
</dbReference>
<feature type="repeat" description="TPR" evidence="1">
    <location>
        <begin position="225"/>
        <end position="258"/>
    </location>
</feature>
<dbReference type="PROSITE" id="PS50293">
    <property type="entry name" value="TPR_REGION"/>
    <property type="match status" value="1"/>
</dbReference>
<accession>A0A2T0BQ05</accession>
<evidence type="ECO:0000313" key="3">
    <source>
        <dbReference type="Proteomes" id="UP000237798"/>
    </source>
</evidence>
<dbReference type="PROSITE" id="PS51257">
    <property type="entry name" value="PROKAR_LIPOPROTEIN"/>
    <property type="match status" value="1"/>
</dbReference>
<protein>
    <submittedName>
        <fullName evidence="2">Tetratricopeptide repeat protein</fullName>
    </submittedName>
</protein>
<dbReference type="AlphaFoldDB" id="A0A2T0BQ05"/>
<sequence length="280" mass="32039">MLKKVILVLGIMVTMIFAVGLMGCAPKGDPSQVLNDYYDNIKSGDAEAAYNTLADASKKNFKKDDFVKWVKAQAEYETLKSVKIQKNDEYKNKELDGITYKNAVKFNVTENEHSNYENKDTPIKYKRYVVNDNGQWKVYREKENGKDMLSDAIIDLASMYAEGKGKDKDLNQAASILNESVKANSSYAPTYYALASVYYNLERYDESISAANKYLSNTKDEKNRSDEYNVLGLDYKGKKDYTNAKKYFNQAIQLNPNNQYAKTNLQQLIQEEQLDSLFQD</sequence>
<gene>
    <name evidence="2" type="ORF">CLLU_09890</name>
</gene>
<reference evidence="2 3" key="1">
    <citation type="submission" date="2018-03" db="EMBL/GenBank/DDBJ databases">
        <title>Genome sequence of Clostridium luticellarii DSM 29923.</title>
        <authorList>
            <person name="Poehlein A."/>
            <person name="Daniel R."/>
        </authorList>
    </citation>
    <scope>NUCLEOTIDE SEQUENCE [LARGE SCALE GENOMIC DNA]</scope>
    <source>
        <strain evidence="2 3">DSM 29923</strain>
    </source>
</reference>
<dbReference type="SUPFAM" id="SSF48452">
    <property type="entry name" value="TPR-like"/>
    <property type="match status" value="1"/>
</dbReference>
<keyword evidence="3" id="KW-1185">Reference proteome</keyword>
<dbReference type="PROSITE" id="PS50005">
    <property type="entry name" value="TPR"/>
    <property type="match status" value="1"/>
</dbReference>
<dbReference type="SMART" id="SM00028">
    <property type="entry name" value="TPR"/>
    <property type="match status" value="2"/>
</dbReference>
<dbReference type="InterPro" id="IPR019734">
    <property type="entry name" value="TPR_rpt"/>
</dbReference>
<comment type="caution">
    <text evidence="2">The sequence shown here is derived from an EMBL/GenBank/DDBJ whole genome shotgun (WGS) entry which is preliminary data.</text>
</comment>
<dbReference type="EMBL" id="PVXP01000009">
    <property type="protein sequence ID" value="PRR85961.1"/>
    <property type="molecule type" value="Genomic_DNA"/>
</dbReference>
<evidence type="ECO:0000256" key="1">
    <source>
        <dbReference type="PROSITE-ProRule" id="PRU00339"/>
    </source>
</evidence>
<keyword evidence="1" id="KW-0802">TPR repeat</keyword>
<dbReference type="Pfam" id="PF00515">
    <property type="entry name" value="TPR_1"/>
    <property type="match status" value="1"/>
</dbReference>
<dbReference type="Proteomes" id="UP000237798">
    <property type="component" value="Unassembled WGS sequence"/>
</dbReference>
<evidence type="ECO:0000313" key="2">
    <source>
        <dbReference type="EMBL" id="PRR85961.1"/>
    </source>
</evidence>
<proteinExistence type="predicted"/>
<dbReference type="Pfam" id="PF13181">
    <property type="entry name" value="TPR_8"/>
    <property type="match status" value="1"/>
</dbReference>
<name>A0A2T0BQ05_9CLOT</name>
<dbReference type="OrthoDB" id="1933850at2"/>
<dbReference type="Gene3D" id="1.25.40.10">
    <property type="entry name" value="Tetratricopeptide repeat domain"/>
    <property type="match status" value="2"/>
</dbReference>